<evidence type="ECO:0000256" key="1">
    <source>
        <dbReference type="ARBA" id="ARBA00004496"/>
    </source>
</evidence>
<evidence type="ECO:0000313" key="13">
    <source>
        <dbReference type="EMBL" id="NGN93802.1"/>
    </source>
</evidence>
<dbReference type="SUPFAM" id="SSF50249">
    <property type="entry name" value="Nucleic acid-binding proteins"/>
    <property type="match status" value="2"/>
</dbReference>
<dbReference type="NCBIfam" id="TIGR00038">
    <property type="entry name" value="efp"/>
    <property type="match status" value="1"/>
</dbReference>
<feature type="domain" description="Translation elongation factor P/YeiP central" evidence="12">
    <location>
        <begin position="67"/>
        <end position="121"/>
    </location>
</feature>
<dbReference type="FunFam" id="2.40.50.140:FF:000009">
    <property type="entry name" value="Elongation factor P"/>
    <property type="match status" value="1"/>
</dbReference>
<evidence type="ECO:0000256" key="2">
    <source>
        <dbReference type="ARBA" id="ARBA00004815"/>
    </source>
</evidence>
<dbReference type="PIRSF" id="PIRSF005901">
    <property type="entry name" value="EF-P"/>
    <property type="match status" value="1"/>
</dbReference>
<dbReference type="InterPro" id="IPR012340">
    <property type="entry name" value="NA-bd_OB-fold"/>
</dbReference>
<dbReference type="Pfam" id="PF08207">
    <property type="entry name" value="EFP_N"/>
    <property type="match status" value="1"/>
</dbReference>
<dbReference type="EMBL" id="JAALAA010000010">
    <property type="protein sequence ID" value="NGN93802.1"/>
    <property type="molecule type" value="Genomic_DNA"/>
</dbReference>
<dbReference type="SMART" id="SM01185">
    <property type="entry name" value="EFP"/>
    <property type="match status" value="1"/>
</dbReference>
<keyword evidence="5 8" id="KW-0251">Elongation factor</keyword>
<evidence type="ECO:0000256" key="3">
    <source>
        <dbReference type="ARBA" id="ARBA00009479"/>
    </source>
</evidence>
<dbReference type="PROSITE" id="PS01275">
    <property type="entry name" value="EFP"/>
    <property type="match status" value="1"/>
</dbReference>
<dbReference type="FunFam" id="2.30.30.30:FF:000003">
    <property type="entry name" value="Elongation factor P"/>
    <property type="match status" value="1"/>
</dbReference>
<dbReference type="GO" id="GO:0005829">
    <property type="term" value="C:cytosol"/>
    <property type="evidence" value="ECO:0007669"/>
    <property type="project" value="UniProtKB-ARBA"/>
</dbReference>
<dbReference type="InterPro" id="IPR014722">
    <property type="entry name" value="Rib_uL2_dom2"/>
</dbReference>
<dbReference type="FunFam" id="2.40.50.140:FF:000004">
    <property type="entry name" value="Elongation factor P"/>
    <property type="match status" value="1"/>
</dbReference>
<evidence type="ECO:0000256" key="4">
    <source>
        <dbReference type="ARBA" id="ARBA00022490"/>
    </source>
</evidence>
<dbReference type="InterPro" id="IPR013852">
    <property type="entry name" value="Transl_elong_P/YeiP_CS"/>
</dbReference>
<comment type="caution">
    <text evidence="13">The sequence shown here is derived from an EMBL/GenBank/DDBJ whole genome shotgun (WGS) entry which is preliminary data.</text>
</comment>
<dbReference type="SUPFAM" id="SSF50104">
    <property type="entry name" value="Translation proteins SH3-like domain"/>
    <property type="match status" value="1"/>
</dbReference>
<keyword evidence="14" id="KW-1185">Reference proteome</keyword>
<evidence type="ECO:0000256" key="9">
    <source>
        <dbReference type="NCBIfam" id="TIGR00038"/>
    </source>
</evidence>
<dbReference type="InterPro" id="IPR015365">
    <property type="entry name" value="Elong-fact-P_C"/>
</dbReference>
<dbReference type="PANTHER" id="PTHR30053">
    <property type="entry name" value="ELONGATION FACTOR P"/>
    <property type="match status" value="1"/>
</dbReference>
<dbReference type="InterPro" id="IPR008991">
    <property type="entry name" value="Translation_prot_SH3-like_sf"/>
</dbReference>
<evidence type="ECO:0000256" key="10">
    <source>
        <dbReference type="RuleBase" id="RU004389"/>
    </source>
</evidence>
<dbReference type="InterPro" id="IPR001059">
    <property type="entry name" value="Transl_elong_P/YeiP_cen"/>
</dbReference>
<dbReference type="CDD" id="cd05794">
    <property type="entry name" value="S1_EF-P_repeat_2"/>
    <property type="match status" value="1"/>
</dbReference>
<dbReference type="NCBIfam" id="NF001810">
    <property type="entry name" value="PRK00529.1"/>
    <property type="match status" value="1"/>
</dbReference>
<gene>
    <name evidence="8 13" type="primary">efp</name>
    <name evidence="13" type="ORF">G5C66_13745</name>
</gene>
<comment type="similarity">
    <text evidence="3 8 10">Belongs to the elongation factor P family.</text>
</comment>
<evidence type="ECO:0000256" key="7">
    <source>
        <dbReference type="ARBA" id="ARBA00025469"/>
    </source>
</evidence>
<comment type="function">
    <text evidence="7 8">Involved in peptide bond synthesis. Stimulates efficient translation and peptide-bond synthesis on native or reconstituted 70S ribosomes in vitro. Probably functions indirectly by altering the affinity of the ribosome for aminoacyl-tRNA, thus increasing their reactivity as acceptors for peptidyl transferase.</text>
</comment>
<dbReference type="UniPathway" id="UPA00345"/>
<dbReference type="PANTHER" id="PTHR30053:SF12">
    <property type="entry name" value="ELONGATION FACTOR P (EF-P) FAMILY PROTEIN"/>
    <property type="match status" value="1"/>
</dbReference>
<dbReference type="Pfam" id="PF09285">
    <property type="entry name" value="Elong-fact-P_C"/>
    <property type="match status" value="1"/>
</dbReference>
<evidence type="ECO:0000256" key="6">
    <source>
        <dbReference type="ARBA" id="ARBA00022917"/>
    </source>
</evidence>
<dbReference type="Proteomes" id="UP000483261">
    <property type="component" value="Unassembled WGS sequence"/>
</dbReference>
<comment type="subcellular location">
    <subcellularLocation>
        <location evidence="1 8">Cytoplasm</location>
    </subcellularLocation>
</comment>
<evidence type="ECO:0000313" key="14">
    <source>
        <dbReference type="Proteomes" id="UP000483261"/>
    </source>
</evidence>
<dbReference type="InterPro" id="IPR013185">
    <property type="entry name" value="Transl_elong_KOW-like"/>
</dbReference>
<sequence>MATTNDLKNGMVLKIEGQLWQVTEFQHVKPGKGPAFVRTKLRNVESGKNVDKTFNAGVKVETATVDKRTMQYLYNDGTSFVFMDVQDFDQIEVAPEIVGDAANFMLENSEAIVATNEGRVLFIELPPSVELTITYTEPGVMGDSATGRTKPATLETGAEIQVPLFIEQGEKIKVDTREGGSYLSRVKG</sequence>
<accession>A0A6M1R264</accession>
<dbReference type="Gene3D" id="2.40.50.140">
    <property type="entry name" value="Nucleic acid-binding proteins"/>
    <property type="match status" value="2"/>
</dbReference>
<keyword evidence="6 8" id="KW-0648">Protein biosynthesis</keyword>
<protein>
    <recommendedName>
        <fullName evidence="8 9">Elongation factor P</fullName>
        <shortName evidence="8">EF-P</shortName>
    </recommendedName>
</protein>
<dbReference type="InterPro" id="IPR011768">
    <property type="entry name" value="Transl_elongation_fac_P"/>
</dbReference>
<reference evidence="13 14" key="1">
    <citation type="submission" date="2020-02" db="EMBL/GenBank/DDBJ databases">
        <title>Whole-genome analyses of novel actinobacteria.</title>
        <authorList>
            <person name="Sahin N."/>
        </authorList>
    </citation>
    <scope>NUCLEOTIDE SEQUENCE [LARGE SCALE GENOMIC DNA]</scope>
    <source>
        <strain evidence="13 14">KC13</strain>
    </source>
</reference>
<feature type="domain" description="Elongation factor P C-terminal" evidence="11">
    <location>
        <begin position="129"/>
        <end position="185"/>
    </location>
</feature>
<dbReference type="HAMAP" id="MF_00141">
    <property type="entry name" value="EF_P"/>
    <property type="match status" value="1"/>
</dbReference>
<evidence type="ECO:0000259" key="11">
    <source>
        <dbReference type="SMART" id="SM00841"/>
    </source>
</evidence>
<dbReference type="GO" id="GO:0003746">
    <property type="term" value="F:translation elongation factor activity"/>
    <property type="evidence" value="ECO:0007669"/>
    <property type="project" value="UniProtKB-UniRule"/>
</dbReference>
<name>A0A6M1R264_9ACTN</name>
<dbReference type="AlphaFoldDB" id="A0A6M1R264"/>
<dbReference type="GO" id="GO:0043043">
    <property type="term" value="P:peptide biosynthetic process"/>
    <property type="evidence" value="ECO:0007669"/>
    <property type="project" value="InterPro"/>
</dbReference>
<dbReference type="Pfam" id="PF01132">
    <property type="entry name" value="EFP"/>
    <property type="match status" value="1"/>
</dbReference>
<organism evidence="13 14">
    <name type="scientific">Nocardioides turkmenicus</name>
    <dbReference type="NCBI Taxonomy" id="2711220"/>
    <lineage>
        <taxon>Bacteria</taxon>
        <taxon>Bacillati</taxon>
        <taxon>Actinomycetota</taxon>
        <taxon>Actinomycetes</taxon>
        <taxon>Propionibacteriales</taxon>
        <taxon>Nocardioidaceae</taxon>
        <taxon>Nocardioides</taxon>
    </lineage>
</organism>
<dbReference type="SMART" id="SM00841">
    <property type="entry name" value="Elong-fact-P_C"/>
    <property type="match status" value="1"/>
</dbReference>
<evidence type="ECO:0000259" key="12">
    <source>
        <dbReference type="SMART" id="SM01185"/>
    </source>
</evidence>
<dbReference type="InterPro" id="IPR020599">
    <property type="entry name" value="Transl_elong_fac_P/YeiP"/>
</dbReference>
<proteinExistence type="inferred from homology"/>
<comment type="pathway">
    <text evidence="2 8">Protein biosynthesis; polypeptide chain elongation.</text>
</comment>
<dbReference type="Gene3D" id="2.30.30.30">
    <property type="match status" value="1"/>
</dbReference>
<dbReference type="CDD" id="cd04470">
    <property type="entry name" value="S1_EF-P_repeat_1"/>
    <property type="match status" value="1"/>
</dbReference>
<evidence type="ECO:0000256" key="5">
    <source>
        <dbReference type="ARBA" id="ARBA00022768"/>
    </source>
</evidence>
<evidence type="ECO:0000256" key="8">
    <source>
        <dbReference type="HAMAP-Rule" id="MF_00141"/>
    </source>
</evidence>
<keyword evidence="4 8" id="KW-0963">Cytoplasm</keyword>
<dbReference type="RefSeq" id="WP_165111524.1">
    <property type="nucleotide sequence ID" value="NZ_JAALAA010000010.1"/>
</dbReference>